<accession>A0ABU9DZY0</accession>
<evidence type="ECO:0000313" key="5">
    <source>
        <dbReference type="Proteomes" id="UP001491349"/>
    </source>
</evidence>
<evidence type="ECO:0000259" key="3">
    <source>
        <dbReference type="PROSITE" id="PS51186"/>
    </source>
</evidence>
<sequence>MEISIRPYRKEDVQPIVDIINYNILNSTALYDYHPRTLEQQEAIFEDKLKKGFPIIVATIEEKVVGFGYYSEFRFREAYRFTVEHSVYVDNDFHGKGIGKIIMQNLIDLAKKQKLHTMIAVIDSENQSSVTFHEQFGFKTVAVLKETGFKFDRWLHSQIMQLMLE</sequence>
<evidence type="ECO:0000256" key="2">
    <source>
        <dbReference type="ARBA" id="ARBA00023315"/>
    </source>
</evidence>
<dbReference type="InterPro" id="IPR000182">
    <property type="entry name" value="GNAT_dom"/>
</dbReference>
<gene>
    <name evidence="4" type="ORF">WMW71_06320</name>
</gene>
<name>A0ABU9DZY0_9FLAO</name>
<reference evidence="4 5" key="1">
    <citation type="submission" date="2024-04" db="EMBL/GenBank/DDBJ databases">
        <title>draft genome sequnece of Flavobacterium buctense JCM 30750.</title>
        <authorList>
            <person name="Kim D.-U."/>
        </authorList>
    </citation>
    <scope>NUCLEOTIDE SEQUENCE [LARGE SCALE GENOMIC DNA]</scope>
    <source>
        <strain evidence="4 5">JCM 30750</strain>
    </source>
</reference>
<protein>
    <submittedName>
        <fullName evidence="4">N-acetyltransferase family protein</fullName>
    </submittedName>
</protein>
<comment type="caution">
    <text evidence="4">The sequence shown here is derived from an EMBL/GenBank/DDBJ whole genome shotgun (WGS) entry which is preliminary data.</text>
</comment>
<feature type="domain" description="N-acetyltransferase" evidence="3">
    <location>
        <begin position="3"/>
        <end position="165"/>
    </location>
</feature>
<dbReference type="Proteomes" id="UP001491349">
    <property type="component" value="Unassembled WGS sequence"/>
</dbReference>
<proteinExistence type="predicted"/>
<dbReference type="SUPFAM" id="SSF55729">
    <property type="entry name" value="Acyl-CoA N-acyltransferases (Nat)"/>
    <property type="match status" value="1"/>
</dbReference>
<keyword evidence="1" id="KW-0808">Transferase</keyword>
<organism evidence="4 5">
    <name type="scientific">Flavobacterium buctense</name>
    <dbReference type="NCBI Taxonomy" id="1648146"/>
    <lineage>
        <taxon>Bacteria</taxon>
        <taxon>Pseudomonadati</taxon>
        <taxon>Bacteroidota</taxon>
        <taxon>Flavobacteriia</taxon>
        <taxon>Flavobacteriales</taxon>
        <taxon>Flavobacteriaceae</taxon>
        <taxon>Flavobacterium</taxon>
    </lineage>
</organism>
<dbReference type="CDD" id="cd04301">
    <property type="entry name" value="NAT_SF"/>
    <property type="match status" value="1"/>
</dbReference>
<dbReference type="InterPro" id="IPR016181">
    <property type="entry name" value="Acyl_CoA_acyltransferase"/>
</dbReference>
<dbReference type="PANTHER" id="PTHR43072:SF23">
    <property type="entry name" value="UPF0039 PROTEIN C11D3.02C"/>
    <property type="match status" value="1"/>
</dbReference>
<dbReference type="Gene3D" id="3.40.630.30">
    <property type="match status" value="1"/>
</dbReference>
<dbReference type="PROSITE" id="PS51186">
    <property type="entry name" value="GNAT"/>
    <property type="match status" value="1"/>
</dbReference>
<dbReference type="Pfam" id="PF00583">
    <property type="entry name" value="Acetyltransf_1"/>
    <property type="match status" value="1"/>
</dbReference>
<dbReference type="EMBL" id="JBBPCB010000003">
    <property type="protein sequence ID" value="MEK8179952.1"/>
    <property type="molecule type" value="Genomic_DNA"/>
</dbReference>
<dbReference type="RefSeq" id="WP_187660426.1">
    <property type="nucleotide sequence ID" value="NZ_JACTAB010000004.1"/>
</dbReference>
<evidence type="ECO:0000256" key="1">
    <source>
        <dbReference type="ARBA" id="ARBA00022679"/>
    </source>
</evidence>
<evidence type="ECO:0000313" key="4">
    <source>
        <dbReference type="EMBL" id="MEK8179952.1"/>
    </source>
</evidence>
<keyword evidence="5" id="KW-1185">Reference proteome</keyword>
<keyword evidence="2" id="KW-0012">Acyltransferase</keyword>
<dbReference type="PANTHER" id="PTHR43072">
    <property type="entry name" value="N-ACETYLTRANSFERASE"/>
    <property type="match status" value="1"/>
</dbReference>